<accession>A0A4V2UQR2</accession>
<gene>
    <name evidence="14" type="ORF">EDC61_106130</name>
</gene>
<feature type="transmembrane region" description="Helical" evidence="11">
    <location>
        <begin position="308"/>
        <end position="325"/>
    </location>
</feature>
<dbReference type="PANTHER" id="PTHR43394">
    <property type="entry name" value="ATP-DEPENDENT PERMEASE MDL1, MITOCHONDRIAL"/>
    <property type="match status" value="1"/>
</dbReference>
<dbReference type="InterPro" id="IPR011917">
    <property type="entry name" value="ABC_transpr_lipidA"/>
</dbReference>
<sequence length="614" mass="67529">MAPKRVGHTIIGVNFRRQWLVLADFFSLPKRCNLDSKNLYLRLLAYVRPHWRMFALSIATMVIMAATEPVLPALMKPMLDGSFVSRDLDAIRWIPLALIALFLVRGVVMFISNYAMADVGTRLVMDLRRDMFDRLVMQPTRYFDDATTGHLVSTLAFNVTQVTQSATVALTSVVRDSLTILGLVGWMFYINWRLALITLVLVPAAGWVFSVISRRLRKTSRLMQQNLGDITHVLEESIAGHKVIKVFDGQDYERGRFFEAINQARKFAMKSAVAAYAHSPILQMMAAFALAAIVYAATMQAAADQTTVGGFVSFITAMLLIAAPMKRLSSVNEAIQRGLAAAEDVFRLLDQAGEPDTGRQEIGRARGELRFEDIALTYDSKSSPALDGIDLVVEPGETVALVGPSGSGKTTLVNLIPRFYCPSRGRILLDGVDLREIKLASLRANIALVSQEVILFNDSVAANIAYGRQDKASMADIRRAAEAAHALGFIEELPQGFATLVGERGVKLSGGQRQRIAIARALLKDAPILILDEATSALDTESERHVQAALENLMQGRTTLVIAHRLSTVERADRIVVLDRGRIAEQGSHAELIARGGIYSRLYALQFQDDAAAD</sequence>
<dbReference type="CDD" id="cd18552">
    <property type="entry name" value="ABC_6TM_MsbA_like"/>
    <property type="match status" value="1"/>
</dbReference>
<evidence type="ECO:0000256" key="3">
    <source>
        <dbReference type="ARBA" id="ARBA00022475"/>
    </source>
</evidence>
<organism evidence="14 15">
    <name type="scientific">Sulfuritortus calidifontis</name>
    <dbReference type="NCBI Taxonomy" id="1914471"/>
    <lineage>
        <taxon>Bacteria</taxon>
        <taxon>Pseudomonadati</taxon>
        <taxon>Pseudomonadota</taxon>
        <taxon>Betaproteobacteria</taxon>
        <taxon>Nitrosomonadales</taxon>
        <taxon>Thiobacillaceae</taxon>
        <taxon>Sulfuritortus</taxon>
    </lineage>
</organism>
<dbReference type="PROSITE" id="PS00211">
    <property type="entry name" value="ABC_TRANSPORTER_1"/>
    <property type="match status" value="1"/>
</dbReference>
<keyword evidence="4 11" id="KW-0812">Transmembrane</keyword>
<dbReference type="InterPro" id="IPR039421">
    <property type="entry name" value="Type_1_exporter"/>
</dbReference>
<keyword evidence="3" id="KW-1003">Cell membrane</keyword>
<evidence type="ECO:0000313" key="15">
    <source>
        <dbReference type="Proteomes" id="UP000295135"/>
    </source>
</evidence>
<dbReference type="InterPro" id="IPR011527">
    <property type="entry name" value="ABC1_TM_dom"/>
</dbReference>
<feature type="domain" description="ABC transporter" evidence="12">
    <location>
        <begin position="369"/>
        <end position="605"/>
    </location>
</feature>
<evidence type="ECO:0000256" key="10">
    <source>
        <dbReference type="ARBA" id="ARBA00023136"/>
    </source>
</evidence>
<proteinExistence type="predicted"/>
<dbReference type="Proteomes" id="UP000295135">
    <property type="component" value="Unassembled WGS sequence"/>
</dbReference>
<dbReference type="PROSITE" id="PS50929">
    <property type="entry name" value="ABC_TM1F"/>
    <property type="match status" value="1"/>
</dbReference>
<comment type="caution">
    <text evidence="14">The sequence shown here is derived from an EMBL/GenBank/DDBJ whole genome shotgun (WGS) entry which is preliminary data.</text>
</comment>
<dbReference type="Pfam" id="PF00664">
    <property type="entry name" value="ABC_membrane"/>
    <property type="match status" value="1"/>
</dbReference>
<evidence type="ECO:0000259" key="12">
    <source>
        <dbReference type="PROSITE" id="PS50893"/>
    </source>
</evidence>
<dbReference type="FunFam" id="3.40.50.300:FF:000140">
    <property type="entry name" value="Lipid A export ATP-binding/permease protein MsbA"/>
    <property type="match status" value="1"/>
</dbReference>
<dbReference type="OrthoDB" id="8554730at2"/>
<feature type="transmembrane region" description="Helical" evidence="11">
    <location>
        <begin position="273"/>
        <end position="296"/>
    </location>
</feature>
<dbReference type="Gene3D" id="1.20.1560.10">
    <property type="entry name" value="ABC transporter type 1, transmembrane domain"/>
    <property type="match status" value="1"/>
</dbReference>
<dbReference type="SUPFAM" id="SSF90123">
    <property type="entry name" value="ABC transporter transmembrane region"/>
    <property type="match status" value="1"/>
</dbReference>
<evidence type="ECO:0000256" key="11">
    <source>
        <dbReference type="SAM" id="Phobius"/>
    </source>
</evidence>
<keyword evidence="5" id="KW-0547">Nucleotide-binding</keyword>
<keyword evidence="6 14" id="KW-0067">ATP-binding</keyword>
<evidence type="ECO:0000256" key="5">
    <source>
        <dbReference type="ARBA" id="ARBA00022741"/>
    </source>
</evidence>
<dbReference type="CDD" id="cd03251">
    <property type="entry name" value="ABCC_MsbA"/>
    <property type="match status" value="1"/>
</dbReference>
<dbReference type="GO" id="GO:0005524">
    <property type="term" value="F:ATP binding"/>
    <property type="evidence" value="ECO:0007669"/>
    <property type="project" value="UniProtKB-KW"/>
</dbReference>
<dbReference type="GO" id="GO:0090374">
    <property type="term" value="P:oligopeptide export from mitochondrion"/>
    <property type="evidence" value="ECO:0007669"/>
    <property type="project" value="TreeGrafter"/>
</dbReference>
<evidence type="ECO:0000256" key="6">
    <source>
        <dbReference type="ARBA" id="ARBA00022840"/>
    </source>
</evidence>
<reference evidence="14 15" key="1">
    <citation type="submission" date="2019-03" db="EMBL/GenBank/DDBJ databases">
        <title>Genomic Encyclopedia of Type Strains, Phase IV (KMG-IV): sequencing the most valuable type-strain genomes for metagenomic binning, comparative biology and taxonomic classification.</title>
        <authorList>
            <person name="Goeker M."/>
        </authorList>
    </citation>
    <scope>NUCLEOTIDE SEQUENCE [LARGE SCALE GENOMIC DNA]</scope>
    <source>
        <strain evidence="14 15">DSM 103923</strain>
    </source>
</reference>
<feature type="transmembrane region" description="Helical" evidence="11">
    <location>
        <begin position="96"/>
        <end position="117"/>
    </location>
</feature>
<dbReference type="InterPro" id="IPR036640">
    <property type="entry name" value="ABC1_TM_sf"/>
</dbReference>
<dbReference type="InterPro" id="IPR003439">
    <property type="entry name" value="ABC_transporter-like_ATP-bd"/>
</dbReference>
<feature type="transmembrane region" description="Helical" evidence="11">
    <location>
        <begin position="53"/>
        <end position="75"/>
    </location>
</feature>
<protein>
    <submittedName>
        <fullName evidence="14">Subfamily B ATP-binding cassette protein MsbA</fullName>
    </submittedName>
</protein>
<feature type="domain" description="ABC transmembrane type-1" evidence="13">
    <location>
        <begin position="55"/>
        <end position="337"/>
    </location>
</feature>
<evidence type="ECO:0000256" key="7">
    <source>
        <dbReference type="ARBA" id="ARBA00022967"/>
    </source>
</evidence>
<dbReference type="PANTHER" id="PTHR43394:SF1">
    <property type="entry name" value="ATP-BINDING CASSETTE SUB-FAMILY B MEMBER 10, MITOCHONDRIAL"/>
    <property type="match status" value="1"/>
</dbReference>
<name>A0A4V2UQR2_9PROT</name>
<evidence type="ECO:0000256" key="2">
    <source>
        <dbReference type="ARBA" id="ARBA00022448"/>
    </source>
</evidence>
<dbReference type="EMBL" id="SLZY01000006">
    <property type="protein sequence ID" value="TCS72215.1"/>
    <property type="molecule type" value="Genomic_DNA"/>
</dbReference>
<dbReference type="AlphaFoldDB" id="A0A4V2UQR2"/>
<dbReference type="PROSITE" id="PS50893">
    <property type="entry name" value="ABC_TRANSPORTER_2"/>
    <property type="match status" value="1"/>
</dbReference>
<dbReference type="InterPro" id="IPR017871">
    <property type="entry name" value="ABC_transporter-like_CS"/>
</dbReference>
<evidence type="ECO:0000313" key="14">
    <source>
        <dbReference type="EMBL" id="TCS72215.1"/>
    </source>
</evidence>
<evidence type="ECO:0000256" key="4">
    <source>
        <dbReference type="ARBA" id="ARBA00022692"/>
    </source>
</evidence>
<evidence type="ECO:0000259" key="13">
    <source>
        <dbReference type="PROSITE" id="PS50929"/>
    </source>
</evidence>
<feature type="transmembrane region" description="Helical" evidence="11">
    <location>
        <begin position="190"/>
        <end position="212"/>
    </location>
</feature>
<dbReference type="GO" id="GO:0015421">
    <property type="term" value="F:ABC-type oligopeptide transporter activity"/>
    <property type="evidence" value="ECO:0007669"/>
    <property type="project" value="TreeGrafter"/>
</dbReference>
<keyword evidence="2" id="KW-0813">Transport</keyword>
<dbReference type="GO" id="GO:0005886">
    <property type="term" value="C:plasma membrane"/>
    <property type="evidence" value="ECO:0007669"/>
    <property type="project" value="UniProtKB-SubCell"/>
</dbReference>
<keyword evidence="7" id="KW-1278">Translocase</keyword>
<evidence type="ECO:0000256" key="1">
    <source>
        <dbReference type="ARBA" id="ARBA00004651"/>
    </source>
</evidence>
<dbReference type="GO" id="GO:0016887">
    <property type="term" value="F:ATP hydrolysis activity"/>
    <property type="evidence" value="ECO:0007669"/>
    <property type="project" value="InterPro"/>
</dbReference>
<evidence type="ECO:0000256" key="8">
    <source>
        <dbReference type="ARBA" id="ARBA00022989"/>
    </source>
</evidence>
<dbReference type="InterPro" id="IPR003593">
    <property type="entry name" value="AAA+_ATPase"/>
</dbReference>
<dbReference type="GO" id="GO:0034040">
    <property type="term" value="F:ATPase-coupled lipid transmembrane transporter activity"/>
    <property type="evidence" value="ECO:0007669"/>
    <property type="project" value="InterPro"/>
</dbReference>
<dbReference type="Pfam" id="PF00005">
    <property type="entry name" value="ABC_tran"/>
    <property type="match status" value="1"/>
</dbReference>
<dbReference type="SUPFAM" id="SSF52540">
    <property type="entry name" value="P-loop containing nucleoside triphosphate hydrolases"/>
    <property type="match status" value="1"/>
</dbReference>
<dbReference type="InterPro" id="IPR027417">
    <property type="entry name" value="P-loop_NTPase"/>
</dbReference>
<keyword evidence="8 11" id="KW-1133">Transmembrane helix</keyword>
<dbReference type="SMART" id="SM00382">
    <property type="entry name" value="AAA"/>
    <property type="match status" value="1"/>
</dbReference>
<comment type="subcellular location">
    <subcellularLocation>
        <location evidence="1">Cell membrane</location>
        <topology evidence="1">Multi-pass membrane protein</topology>
    </subcellularLocation>
</comment>
<dbReference type="Gene3D" id="3.40.50.300">
    <property type="entry name" value="P-loop containing nucleotide triphosphate hydrolases"/>
    <property type="match status" value="1"/>
</dbReference>
<keyword evidence="9" id="KW-0445">Lipid transport</keyword>
<evidence type="ECO:0000256" key="9">
    <source>
        <dbReference type="ARBA" id="ARBA00023055"/>
    </source>
</evidence>
<keyword evidence="10 11" id="KW-0472">Membrane</keyword>
<keyword evidence="15" id="KW-1185">Reference proteome</keyword>
<dbReference type="NCBIfam" id="TIGR02203">
    <property type="entry name" value="MsbA_lipidA"/>
    <property type="match status" value="1"/>
</dbReference>